<feature type="domain" description="Importin N-terminal" evidence="2">
    <location>
        <begin position="172"/>
        <end position="258"/>
    </location>
</feature>
<accession>A0A0G4L7C7</accession>
<dbReference type="GO" id="GO:0042565">
    <property type="term" value="C:RNA nuclear export complex"/>
    <property type="evidence" value="ECO:0007669"/>
    <property type="project" value="TreeGrafter"/>
</dbReference>
<protein>
    <recommendedName>
        <fullName evidence="2">Importin N-terminal domain-containing protein</fullName>
    </recommendedName>
</protein>
<dbReference type="Pfam" id="PF19273">
    <property type="entry name" value="Exportin-5"/>
    <property type="match status" value="1"/>
</dbReference>
<gene>
    <name evidence="3" type="ORF">BN1723_011435</name>
</gene>
<dbReference type="GO" id="GO:0031267">
    <property type="term" value="F:small GTPase binding"/>
    <property type="evidence" value="ECO:0007669"/>
    <property type="project" value="InterPro"/>
</dbReference>
<evidence type="ECO:0000256" key="1">
    <source>
        <dbReference type="ARBA" id="ARBA00009466"/>
    </source>
</evidence>
<dbReference type="SUPFAM" id="SSF48371">
    <property type="entry name" value="ARM repeat"/>
    <property type="match status" value="1"/>
</dbReference>
<dbReference type="GO" id="GO:0003723">
    <property type="term" value="F:RNA binding"/>
    <property type="evidence" value="ECO:0007669"/>
    <property type="project" value="TreeGrafter"/>
</dbReference>
<dbReference type="InterPro" id="IPR001494">
    <property type="entry name" value="Importin-beta_N"/>
</dbReference>
<dbReference type="Proteomes" id="UP000045706">
    <property type="component" value="Unassembled WGS sequence"/>
</dbReference>
<evidence type="ECO:0000313" key="3">
    <source>
        <dbReference type="EMBL" id="CRK17922.1"/>
    </source>
</evidence>
<dbReference type="AlphaFoldDB" id="A0A0G4L7C7"/>
<dbReference type="EMBL" id="CVQI01008446">
    <property type="protein sequence ID" value="CRK17922.1"/>
    <property type="molecule type" value="Genomic_DNA"/>
</dbReference>
<dbReference type="GO" id="GO:0006611">
    <property type="term" value="P:protein export from nucleus"/>
    <property type="evidence" value="ECO:0007669"/>
    <property type="project" value="InterPro"/>
</dbReference>
<sequence length="716" mass="79558">MAGLTDELNYIQYDHSLESKYLPAIRSLIAKDLSEPYSIYVYRYFLCQWGHLCFMVLDPSDASLVGVIICKLEVHSIVLTGSYDDTFRILAVHSPRKTYGARKYSRIAEEYLGGELPIEGCLAPSIMASAHPNGAAGIGSSNGGEVDILSQIHQALEVVHAPYSANEARREAQEFLENVKAVDEAPFHGYTLASNKSQPAVVRHYALSLLDNAIKHKWADYTTEQASTLRGWMLELCQGISQADPLYIRNKTAQLWVEVAKRSWGTEWMDMDELLVQLWQVPDSAVHKELVMTVLETLGYETFFGDDVVVAMRQGVLCKGWTEITTPTAVLAEAIKNRNPAPEVRYGDEGWLVRLVTLLEQCLNGDINGNSEVRSCAVKALSVLSTLMPCTIPKGTAASKVVPVASRALAASQVSVQKGALELLHALYSRDDFYDEEFAELVAPMYEQASVGLLKELFNWSVVDAEDIDDDKYQFAKKFSEMLSLLGNYLDRKFSVVPTGSDIDGFLNLLVVVAQSQSLIVSIPVLVTWTRLLNNRLIGQSSANSQLIGPLLELCGSRLIRYENLPEDTQDATYLFLMEDTDTMPERHAFLGNYRRYSMQVIEAIVQLKPSDAISHILVLTAKTGVVAIEILGEGETVCHHWIDYGTREGLPKQQVISELQIRERLPEAIRKGHVRLRALSGGGGSLMIDDLKRLCSKESSLKLTGPLAPAKRRRL</sequence>
<dbReference type="InterPro" id="IPR016024">
    <property type="entry name" value="ARM-type_fold"/>
</dbReference>
<dbReference type="GO" id="GO:0005634">
    <property type="term" value="C:nucleus"/>
    <property type="evidence" value="ECO:0007669"/>
    <property type="project" value="TreeGrafter"/>
</dbReference>
<evidence type="ECO:0000259" key="2">
    <source>
        <dbReference type="PROSITE" id="PS50166"/>
    </source>
</evidence>
<dbReference type="InterPro" id="IPR011989">
    <property type="entry name" value="ARM-like"/>
</dbReference>
<dbReference type="Gene3D" id="3.40.630.30">
    <property type="match status" value="1"/>
</dbReference>
<comment type="similarity">
    <text evidence="1">Belongs to the exportin family.</text>
</comment>
<dbReference type="GO" id="GO:0005737">
    <property type="term" value="C:cytoplasm"/>
    <property type="evidence" value="ECO:0007669"/>
    <property type="project" value="TreeGrafter"/>
</dbReference>
<evidence type="ECO:0000313" key="4">
    <source>
        <dbReference type="Proteomes" id="UP000045706"/>
    </source>
</evidence>
<dbReference type="PANTHER" id="PTHR11223">
    <property type="entry name" value="EXPORTIN 1/5"/>
    <property type="match status" value="1"/>
</dbReference>
<dbReference type="InterPro" id="IPR045065">
    <property type="entry name" value="XPO1/5"/>
</dbReference>
<dbReference type="Pfam" id="PF03810">
    <property type="entry name" value="IBN_N"/>
    <property type="match status" value="1"/>
</dbReference>
<dbReference type="InterPro" id="IPR045478">
    <property type="entry name" value="Exportin-5_C"/>
</dbReference>
<proteinExistence type="inferred from homology"/>
<dbReference type="GO" id="GO:0005049">
    <property type="term" value="F:nuclear export signal receptor activity"/>
    <property type="evidence" value="ECO:0007669"/>
    <property type="project" value="InterPro"/>
</dbReference>
<organism evidence="3 4">
    <name type="scientific">Verticillium longisporum</name>
    <name type="common">Verticillium dahliae var. longisporum</name>
    <dbReference type="NCBI Taxonomy" id="100787"/>
    <lineage>
        <taxon>Eukaryota</taxon>
        <taxon>Fungi</taxon>
        <taxon>Dikarya</taxon>
        <taxon>Ascomycota</taxon>
        <taxon>Pezizomycotina</taxon>
        <taxon>Sordariomycetes</taxon>
        <taxon>Hypocreomycetidae</taxon>
        <taxon>Glomerellales</taxon>
        <taxon>Plectosphaerellaceae</taxon>
        <taxon>Verticillium</taxon>
    </lineage>
</organism>
<dbReference type="Gene3D" id="1.25.10.10">
    <property type="entry name" value="Leucine-rich Repeat Variant"/>
    <property type="match status" value="1"/>
</dbReference>
<dbReference type="GO" id="GO:0006405">
    <property type="term" value="P:RNA export from nucleus"/>
    <property type="evidence" value="ECO:0007669"/>
    <property type="project" value="TreeGrafter"/>
</dbReference>
<dbReference type="PROSITE" id="PS50166">
    <property type="entry name" value="IMPORTIN_B_NT"/>
    <property type="match status" value="1"/>
</dbReference>
<dbReference type="PANTHER" id="PTHR11223:SF3">
    <property type="entry name" value="EXPORTIN-5"/>
    <property type="match status" value="1"/>
</dbReference>
<name>A0A0G4L7C7_VERLO</name>
<reference evidence="4" key="1">
    <citation type="submission" date="2015-05" db="EMBL/GenBank/DDBJ databases">
        <authorList>
            <person name="Fogelqvist Johan"/>
        </authorList>
    </citation>
    <scope>NUCLEOTIDE SEQUENCE [LARGE SCALE GENOMIC DNA]</scope>
</reference>